<feature type="transmembrane region" description="Helical" evidence="6">
    <location>
        <begin position="92"/>
        <end position="115"/>
    </location>
</feature>
<dbReference type="PANTHER" id="PTHR30485:SF2">
    <property type="entry name" value="BLL0597 PROTEIN"/>
    <property type="match status" value="1"/>
</dbReference>
<sequence length="216" mass="24360">MKVWDNFVRVYHWSQVILIGSLWYTAEEGLMEWHFTFAYILMSLLCTRILWGIVGSDTAKFSHFVTSPKKAINYLADMKSGKFSQSVGHNPAGGYMVLCLIFLLALQLTTGLFSIDDIISEGPLASLVSYETSKLLTSIHHQAFEILLGLIGLHIATIVFYRIKGINLISPMVTGVANLTGKSPRMKNTTIAWAIFVVMLMLFYFLWADDIISYLF</sequence>
<dbReference type="Proteomes" id="UP000434870">
    <property type="component" value="Unassembled WGS sequence"/>
</dbReference>
<feature type="transmembrane region" description="Helical" evidence="6">
    <location>
        <begin position="143"/>
        <end position="163"/>
    </location>
</feature>
<dbReference type="InterPro" id="IPR011577">
    <property type="entry name" value="Cyt_b561_bac/Ni-Hgenase"/>
</dbReference>
<dbReference type="GO" id="GO:0022904">
    <property type="term" value="P:respiratory electron transport chain"/>
    <property type="evidence" value="ECO:0007669"/>
    <property type="project" value="InterPro"/>
</dbReference>
<evidence type="ECO:0000256" key="1">
    <source>
        <dbReference type="ARBA" id="ARBA00004651"/>
    </source>
</evidence>
<comment type="caution">
    <text evidence="8">The sequence shown here is derived from an EMBL/GenBank/DDBJ whole genome shotgun (WGS) entry which is preliminary data.</text>
</comment>
<evidence type="ECO:0000313" key="9">
    <source>
        <dbReference type="Proteomes" id="UP000434870"/>
    </source>
</evidence>
<dbReference type="Pfam" id="PF01292">
    <property type="entry name" value="Ni_hydr_CYTB"/>
    <property type="match status" value="1"/>
</dbReference>
<dbReference type="InterPro" id="IPR016174">
    <property type="entry name" value="Di-haem_cyt_TM"/>
</dbReference>
<feature type="transmembrane region" description="Helical" evidence="6">
    <location>
        <begin position="190"/>
        <end position="207"/>
    </location>
</feature>
<dbReference type="AlphaFoldDB" id="A0A6N6RQ22"/>
<evidence type="ECO:0000259" key="7">
    <source>
        <dbReference type="Pfam" id="PF01292"/>
    </source>
</evidence>
<feature type="transmembrane region" description="Helical" evidence="6">
    <location>
        <begin position="7"/>
        <end position="24"/>
    </location>
</feature>
<evidence type="ECO:0000256" key="4">
    <source>
        <dbReference type="ARBA" id="ARBA00022989"/>
    </source>
</evidence>
<gene>
    <name evidence="8" type="ORF">F8B77_14840</name>
</gene>
<accession>A0A6N6RQ22</accession>
<keyword evidence="3 6" id="KW-0812">Transmembrane</keyword>
<dbReference type="EMBL" id="WBVP01000020">
    <property type="protein sequence ID" value="KAB2823558.1"/>
    <property type="molecule type" value="Genomic_DNA"/>
</dbReference>
<reference evidence="8 9" key="1">
    <citation type="submission" date="2019-09" db="EMBL/GenBank/DDBJ databases">
        <title>Genome of Aliivibrio finisterrensis LMG 23869 (type strain).</title>
        <authorList>
            <person name="Bowman J.P."/>
        </authorList>
    </citation>
    <scope>NUCLEOTIDE SEQUENCE [LARGE SCALE GENOMIC DNA]</scope>
    <source>
        <strain evidence="8 9">LMG 23869</strain>
    </source>
</reference>
<evidence type="ECO:0000256" key="3">
    <source>
        <dbReference type="ARBA" id="ARBA00022692"/>
    </source>
</evidence>
<proteinExistence type="predicted"/>
<dbReference type="GO" id="GO:0020037">
    <property type="term" value="F:heme binding"/>
    <property type="evidence" value="ECO:0007669"/>
    <property type="project" value="TreeGrafter"/>
</dbReference>
<evidence type="ECO:0000256" key="5">
    <source>
        <dbReference type="ARBA" id="ARBA00023136"/>
    </source>
</evidence>
<dbReference type="Gene3D" id="1.20.950.20">
    <property type="entry name" value="Transmembrane di-heme cytochromes, Chain C"/>
    <property type="match status" value="1"/>
</dbReference>
<protein>
    <submittedName>
        <fullName evidence="8">Hydrogenase</fullName>
    </submittedName>
</protein>
<feature type="transmembrane region" description="Helical" evidence="6">
    <location>
        <begin position="36"/>
        <end position="54"/>
    </location>
</feature>
<keyword evidence="4 6" id="KW-1133">Transmembrane helix</keyword>
<keyword evidence="5 6" id="KW-0472">Membrane</keyword>
<evidence type="ECO:0000256" key="2">
    <source>
        <dbReference type="ARBA" id="ARBA00022475"/>
    </source>
</evidence>
<evidence type="ECO:0000313" key="8">
    <source>
        <dbReference type="EMBL" id="KAB2823558.1"/>
    </source>
</evidence>
<feature type="domain" description="Cytochrome b561 bacterial/Ni-hydrogenase" evidence="7">
    <location>
        <begin position="3"/>
        <end position="175"/>
    </location>
</feature>
<organism evidence="8 9">
    <name type="scientific">Aliivibrio finisterrensis</name>
    <dbReference type="NCBI Taxonomy" id="511998"/>
    <lineage>
        <taxon>Bacteria</taxon>
        <taxon>Pseudomonadati</taxon>
        <taxon>Pseudomonadota</taxon>
        <taxon>Gammaproteobacteria</taxon>
        <taxon>Vibrionales</taxon>
        <taxon>Vibrionaceae</taxon>
        <taxon>Aliivibrio</taxon>
    </lineage>
</organism>
<dbReference type="GO" id="GO:0009055">
    <property type="term" value="F:electron transfer activity"/>
    <property type="evidence" value="ECO:0007669"/>
    <property type="project" value="InterPro"/>
</dbReference>
<keyword evidence="2" id="KW-1003">Cell membrane</keyword>
<dbReference type="GO" id="GO:0005886">
    <property type="term" value="C:plasma membrane"/>
    <property type="evidence" value="ECO:0007669"/>
    <property type="project" value="UniProtKB-SubCell"/>
</dbReference>
<comment type="subcellular location">
    <subcellularLocation>
        <location evidence="1">Cell membrane</location>
        <topology evidence="1">Multi-pass membrane protein</topology>
    </subcellularLocation>
</comment>
<dbReference type="InterPro" id="IPR051542">
    <property type="entry name" value="Hydrogenase_cytochrome"/>
</dbReference>
<dbReference type="SUPFAM" id="SSF81342">
    <property type="entry name" value="Transmembrane di-heme cytochromes"/>
    <property type="match status" value="1"/>
</dbReference>
<dbReference type="RefSeq" id="WP_151656202.1">
    <property type="nucleotide sequence ID" value="NZ_WBVP01000020.1"/>
</dbReference>
<evidence type="ECO:0000256" key="6">
    <source>
        <dbReference type="SAM" id="Phobius"/>
    </source>
</evidence>
<dbReference type="PANTHER" id="PTHR30485">
    <property type="entry name" value="NI/FE-HYDROGENASE 1 B-TYPE CYTOCHROME SUBUNIT"/>
    <property type="match status" value="1"/>
</dbReference>
<name>A0A6N6RQ22_9GAMM</name>